<organism evidence="1 2">
    <name type="scientific">Tenebrio molitor</name>
    <name type="common">Yellow mealworm beetle</name>
    <dbReference type="NCBI Taxonomy" id="7067"/>
    <lineage>
        <taxon>Eukaryota</taxon>
        <taxon>Metazoa</taxon>
        <taxon>Ecdysozoa</taxon>
        <taxon>Arthropoda</taxon>
        <taxon>Hexapoda</taxon>
        <taxon>Insecta</taxon>
        <taxon>Pterygota</taxon>
        <taxon>Neoptera</taxon>
        <taxon>Endopterygota</taxon>
        <taxon>Coleoptera</taxon>
        <taxon>Polyphaga</taxon>
        <taxon>Cucujiformia</taxon>
        <taxon>Tenebrionidae</taxon>
        <taxon>Tenebrio</taxon>
    </lineage>
</organism>
<gene>
    <name evidence="1" type="ORF">GEV33_013095</name>
</gene>
<name>A0A8J6H7Y8_TENMO</name>
<accession>A0A8J6H7Y8</accession>
<evidence type="ECO:0000313" key="1">
    <source>
        <dbReference type="EMBL" id="KAH0809698.1"/>
    </source>
</evidence>
<dbReference type="Proteomes" id="UP000719412">
    <property type="component" value="Unassembled WGS sequence"/>
</dbReference>
<dbReference type="AlphaFoldDB" id="A0A8J6H7Y8"/>
<comment type="caution">
    <text evidence="1">The sequence shown here is derived from an EMBL/GenBank/DDBJ whole genome shotgun (WGS) entry which is preliminary data.</text>
</comment>
<sequence length="545" mass="63564">MNIEEVNYANATKDSKSYSREEVLTIVSHIQATTSDYLIRTYFQIFRIDEGPVYDKFKRRFNNIVFNNFTEIFSRLTETIFARRALDLVRRDLIDTRFVSCIVPNNLEYDSYPIFIQYFDPKRGIEHCLLQYTSTPSALSTILSEHNVVEKIVGYCGDYCCPDPGTKSYTDDHFTSLRILSGNRSRNLPYSDGFVDHLFDFLLDYLPLNVSTALDKLGQTLIKTRGVSQFGRDLVAKYKEWMKSDEHILLSDYATFVVENFDAVNTYLLPFQQLSFSIGSLFSSVYHRFMLVFMQEIFHKVNAVKLNENCAVLYYFNLLKILSIFKSYEDANDTPTKAWTYFYSTLEYLTAKEQIHPVEDVTKVDKIIEDITIDTDLCYARAIKYLEPLLEQFENFDNFAWILLTNSNIDEVQVHQSYHVIKDVNCSNCDHLMDEVNHVKIVLAKLPLLEIDSVVTKWVMILNECRQLSKIVEILEYVFSLPASCNVISEIRTDNEFKRIENMIRMNMKRVSSEEVVDCIGEFFGEYLEEAEEIVKKNRISLLLD</sequence>
<reference evidence="1" key="2">
    <citation type="submission" date="2021-08" db="EMBL/GenBank/DDBJ databases">
        <authorList>
            <person name="Eriksson T."/>
        </authorList>
    </citation>
    <scope>NUCLEOTIDE SEQUENCE</scope>
    <source>
        <strain evidence="1">Stoneville</strain>
        <tissue evidence="1">Whole head</tissue>
    </source>
</reference>
<reference evidence="1" key="1">
    <citation type="journal article" date="2020" name="J Insects Food Feed">
        <title>The yellow mealworm (Tenebrio molitor) genome: a resource for the emerging insects as food and feed industry.</title>
        <authorList>
            <person name="Eriksson T."/>
            <person name="Andere A."/>
            <person name="Kelstrup H."/>
            <person name="Emery V."/>
            <person name="Picard C."/>
        </authorList>
    </citation>
    <scope>NUCLEOTIDE SEQUENCE</scope>
    <source>
        <strain evidence="1">Stoneville</strain>
        <tissue evidence="1">Whole head</tissue>
    </source>
</reference>
<dbReference type="EMBL" id="JABDTM020027975">
    <property type="protein sequence ID" value="KAH0809698.1"/>
    <property type="molecule type" value="Genomic_DNA"/>
</dbReference>
<keyword evidence="2" id="KW-1185">Reference proteome</keyword>
<evidence type="ECO:0000313" key="2">
    <source>
        <dbReference type="Proteomes" id="UP000719412"/>
    </source>
</evidence>
<protein>
    <submittedName>
        <fullName evidence="1">Uncharacterized protein</fullName>
    </submittedName>
</protein>
<proteinExistence type="predicted"/>